<name>A0A1E5Q6M2_9PROT</name>
<comment type="caution">
    <text evidence="1">The sequence shown here is derived from an EMBL/GenBank/DDBJ whole genome shotgun (WGS) entry which is preliminary data.</text>
</comment>
<dbReference type="RefSeq" id="WP_069958308.1">
    <property type="nucleotide sequence ID" value="NZ_MCGG01000031.1"/>
</dbReference>
<evidence type="ECO:0000313" key="2">
    <source>
        <dbReference type="Proteomes" id="UP000095347"/>
    </source>
</evidence>
<dbReference type="GO" id="GO:0016740">
    <property type="term" value="F:transferase activity"/>
    <property type="evidence" value="ECO:0007669"/>
    <property type="project" value="UniProtKB-KW"/>
</dbReference>
<dbReference type="InterPro" id="IPR019004">
    <property type="entry name" value="YqeY/Aim41"/>
</dbReference>
<dbReference type="InterPro" id="IPR023168">
    <property type="entry name" value="GatB_Yqey_C_2"/>
</dbReference>
<organism evidence="1 2">
    <name type="scientific">Magnetovibrio blakemorei</name>
    <dbReference type="NCBI Taxonomy" id="28181"/>
    <lineage>
        <taxon>Bacteria</taxon>
        <taxon>Pseudomonadati</taxon>
        <taxon>Pseudomonadota</taxon>
        <taxon>Alphaproteobacteria</taxon>
        <taxon>Rhodospirillales</taxon>
        <taxon>Magnetovibrionaceae</taxon>
        <taxon>Magnetovibrio</taxon>
    </lineage>
</organism>
<dbReference type="PANTHER" id="PTHR28055:SF1">
    <property type="entry name" value="ALTERED INHERITANCE OF MITOCHONDRIA PROTEIN 41, MITOCHONDRIAL"/>
    <property type="match status" value="1"/>
</dbReference>
<dbReference type="STRING" id="28181.BEN30_11940"/>
<dbReference type="GO" id="GO:0016884">
    <property type="term" value="F:carbon-nitrogen ligase activity, with glutamine as amido-N-donor"/>
    <property type="evidence" value="ECO:0007669"/>
    <property type="project" value="InterPro"/>
</dbReference>
<proteinExistence type="predicted"/>
<dbReference type="Proteomes" id="UP000095347">
    <property type="component" value="Unassembled WGS sequence"/>
</dbReference>
<sequence length="153" mass="16849">MLRDRIKESMKTAMKAKDEIGLAATRLMQAALKDRDIAARSKGNMDGISDDEILGMLQSMIKQRRDSIEMYEKGGRPELAEREAKEIDVIESFLPEQMDDDAAAAAIQAVMKELGAQSMKDMGRVMAVLKERHAGSMDFAKASGQVKAQLNAS</sequence>
<protein>
    <submittedName>
        <fullName evidence="1">Glutamyl-tRNA amidotransferase</fullName>
    </submittedName>
</protein>
<dbReference type="InterPro" id="IPR003789">
    <property type="entry name" value="Asn/Gln_tRNA_amidoTrase-B-like"/>
</dbReference>
<dbReference type="SUPFAM" id="SSF89095">
    <property type="entry name" value="GatB/YqeY motif"/>
    <property type="match status" value="1"/>
</dbReference>
<keyword evidence="1" id="KW-0808">Transferase</keyword>
<dbReference type="OrthoDB" id="9788127at2"/>
<evidence type="ECO:0000313" key="1">
    <source>
        <dbReference type="EMBL" id="OEJ66588.1"/>
    </source>
</evidence>
<dbReference type="EMBL" id="MCGG01000031">
    <property type="protein sequence ID" value="OEJ66588.1"/>
    <property type="molecule type" value="Genomic_DNA"/>
</dbReference>
<dbReference type="PANTHER" id="PTHR28055">
    <property type="entry name" value="ALTERED INHERITANCE OF MITOCHONDRIA PROTEIN 41, MITOCHONDRIAL"/>
    <property type="match status" value="1"/>
</dbReference>
<dbReference type="Pfam" id="PF09424">
    <property type="entry name" value="YqeY"/>
    <property type="match status" value="1"/>
</dbReference>
<dbReference type="InterPro" id="IPR042184">
    <property type="entry name" value="YqeY/Aim41_N"/>
</dbReference>
<dbReference type="Gene3D" id="1.10.1510.10">
    <property type="entry name" value="Uncharacterised protein YqeY/AIM41 PF09424, N-terminal domain"/>
    <property type="match status" value="1"/>
</dbReference>
<dbReference type="Gene3D" id="1.10.10.410">
    <property type="match status" value="1"/>
</dbReference>
<dbReference type="AlphaFoldDB" id="A0A1E5Q6M2"/>
<keyword evidence="2" id="KW-1185">Reference proteome</keyword>
<gene>
    <name evidence="1" type="ORF">BEN30_11940</name>
</gene>
<reference evidence="2" key="1">
    <citation type="submission" date="2016-07" db="EMBL/GenBank/DDBJ databases">
        <authorList>
            <person name="Florea S."/>
            <person name="Webb J.S."/>
            <person name="Jaromczyk J."/>
            <person name="Schardl C.L."/>
        </authorList>
    </citation>
    <scope>NUCLEOTIDE SEQUENCE [LARGE SCALE GENOMIC DNA]</scope>
    <source>
        <strain evidence="2">MV-1</strain>
    </source>
</reference>
<accession>A0A1E5Q6M2</accession>